<dbReference type="AlphaFoldDB" id="A0A385Z6K3"/>
<evidence type="ECO:0008006" key="4">
    <source>
        <dbReference type="Google" id="ProtNLM"/>
    </source>
</evidence>
<dbReference type="KEGG" id="pcav:D3880_18010"/>
<reference evidence="3" key="1">
    <citation type="submission" date="2018-09" db="EMBL/GenBank/DDBJ databases">
        <authorList>
            <person name="Zhu H."/>
        </authorList>
    </citation>
    <scope>NUCLEOTIDE SEQUENCE [LARGE SCALE GENOMIC DNA]</scope>
    <source>
        <strain evidence="3">K2W31S-8</strain>
    </source>
</reference>
<dbReference type="RefSeq" id="WP_119894793.1">
    <property type="nucleotide sequence ID" value="NZ_CP032419.1"/>
</dbReference>
<accession>A0A385Z6K3</accession>
<dbReference type="EMBL" id="CP032419">
    <property type="protein sequence ID" value="AYC34140.1"/>
    <property type="molecule type" value="Genomic_DNA"/>
</dbReference>
<evidence type="ECO:0000313" key="3">
    <source>
        <dbReference type="Proteomes" id="UP000265560"/>
    </source>
</evidence>
<keyword evidence="1" id="KW-0732">Signal</keyword>
<organism evidence="2 3">
    <name type="scientific">Pseudomonas cavernae</name>
    <dbReference type="NCBI Taxonomy" id="2320867"/>
    <lineage>
        <taxon>Bacteria</taxon>
        <taxon>Pseudomonadati</taxon>
        <taxon>Pseudomonadota</taxon>
        <taxon>Gammaproteobacteria</taxon>
        <taxon>Pseudomonadales</taxon>
        <taxon>Pseudomonadaceae</taxon>
        <taxon>Pseudomonas</taxon>
    </lineage>
</organism>
<protein>
    <recommendedName>
        <fullName evidence="4">Secreted protein</fullName>
    </recommendedName>
</protein>
<feature type="chain" id="PRO_5017189188" description="Secreted protein" evidence="1">
    <location>
        <begin position="20"/>
        <end position="88"/>
    </location>
</feature>
<proteinExistence type="predicted"/>
<name>A0A385Z6K3_9PSED</name>
<dbReference type="Proteomes" id="UP000265560">
    <property type="component" value="Chromosome"/>
</dbReference>
<keyword evidence="3" id="KW-1185">Reference proteome</keyword>
<feature type="signal peptide" evidence="1">
    <location>
        <begin position="1"/>
        <end position="19"/>
    </location>
</feature>
<evidence type="ECO:0000256" key="1">
    <source>
        <dbReference type="SAM" id="SignalP"/>
    </source>
</evidence>
<evidence type="ECO:0000313" key="2">
    <source>
        <dbReference type="EMBL" id="AYC34140.1"/>
    </source>
</evidence>
<gene>
    <name evidence="2" type="ORF">D3880_18010</name>
</gene>
<dbReference type="OrthoDB" id="7026422at2"/>
<sequence length="88" mass="9263">MKRTALLIATALLASPVFAADLCDSNIQKIDDAVKTNVTTSDTTPRQDQVMRLQEKAIQAKAAGDIQTCIATSGEALKLLMKSGDLGG</sequence>